<dbReference type="InterPro" id="IPR036388">
    <property type="entry name" value="WH-like_DNA-bd_sf"/>
</dbReference>
<evidence type="ECO:0000256" key="4">
    <source>
        <dbReference type="ARBA" id="ARBA00022821"/>
    </source>
</evidence>
<dbReference type="PANTHER" id="PTHR33463:SF203">
    <property type="entry name" value="AAA+ ATPASE DOMAIN-CONTAINING PROTEIN"/>
    <property type="match status" value="1"/>
</dbReference>
<dbReference type="EMBL" id="CM001885">
    <property type="protein sequence ID" value="EOY12363.1"/>
    <property type="molecule type" value="Genomic_DNA"/>
</dbReference>
<dbReference type="Gene3D" id="3.40.50.300">
    <property type="entry name" value="P-loop containing nucleotide triphosphate hydrolases"/>
    <property type="match status" value="1"/>
</dbReference>
<dbReference type="eggNOG" id="KOG4658">
    <property type="taxonomic scope" value="Eukaryota"/>
</dbReference>
<sequence length="635" mass="73196">MWNSISNRADYIRDVGNNLESLEYEMERLRRTKEDVEARLDCEENEWFQRTHEVTDWLERAQRLEASVEEIIQEGKQEVQKKCLGGFCLYDCCSSNQAGKKVSETLKSVAELITLNSMCWYGISLVTWWMRGLKGGVGKTTLLKKVNNKFLDRSHSFKPVMWILVSKDAEVERVQELIRNELNIPDRVWENQNVDGKAAEIFRSYPSEFSGMGDHVFPILKFSYDGLSDDTVKKCFLYCCVFPEDHDIEKNELIELWIGEGFLDKFDNIYDARNEGEFIVGSLKFACLLEDGVRYRFSTKRVMMHDVIRDMALWLAHENGKKENNILVQDHVTSVKAHGLTRWKEAVRASLWGTSFTSLSETPFCPNLQTLLVGRSHLRMFPTGFFHLMLALRVLNLSENQELRMLPEGIGELINLHYLNLSLTSIGELPVGIKNLKNLKILLLDDTYFLTKIPKEAISSLFSLTIFKHDEGMEDIPPFLYNSKPMTGHECFRNLSLVDILLCSMVNLTWLAHAPLLQTLLVSRCNLLTEVIRGDFSNGATEEYPDLFSNLTTLYLSELPSLEWICWQAWPFAELKEIHVINCPNLRKLPFNSNSAKNSLKAIKGDKSWWDGLLWEDETVKLVFASKFQDETLDS</sequence>
<dbReference type="PANTHER" id="PTHR33463">
    <property type="entry name" value="NB-ARC DOMAIN-CONTAINING PROTEIN-RELATED"/>
    <property type="match status" value="1"/>
</dbReference>
<dbReference type="InterPro" id="IPR027417">
    <property type="entry name" value="P-loop_NTPase"/>
</dbReference>
<dbReference type="FunFam" id="1.10.10.10:FF:000322">
    <property type="entry name" value="Probable disease resistance protein At1g63360"/>
    <property type="match status" value="1"/>
</dbReference>
<keyword evidence="3" id="KW-0677">Repeat</keyword>
<dbReference type="AlphaFoldDB" id="A0A061F657"/>
<dbReference type="Pfam" id="PF00931">
    <property type="entry name" value="NB-ARC"/>
    <property type="match status" value="1"/>
</dbReference>
<name>A0A061F657_THECC</name>
<dbReference type="Gene3D" id="1.10.10.10">
    <property type="entry name" value="Winged helix-like DNA-binding domain superfamily/Winged helix DNA-binding domain"/>
    <property type="match status" value="1"/>
</dbReference>
<evidence type="ECO:0000256" key="3">
    <source>
        <dbReference type="ARBA" id="ARBA00022737"/>
    </source>
</evidence>
<comment type="similarity">
    <text evidence="1">Belongs to the disease resistance NB-LRR family.</text>
</comment>
<dbReference type="InterPro" id="IPR058922">
    <property type="entry name" value="WHD_DRP"/>
</dbReference>
<gene>
    <name evidence="9" type="ORF">TCM_030887</name>
</gene>
<evidence type="ECO:0000259" key="7">
    <source>
        <dbReference type="Pfam" id="PF23247"/>
    </source>
</evidence>
<keyword evidence="5" id="KW-0175">Coiled coil</keyword>
<evidence type="ECO:0000256" key="2">
    <source>
        <dbReference type="ARBA" id="ARBA00022614"/>
    </source>
</evidence>
<feature type="coiled-coil region" evidence="5">
    <location>
        <begin position="12"/>
        <end position="78"/>
    </location>
</feature>
<reference evidence="9 10" key="1">
    <citation type="journal article" date="2013" name="Genome Biol.">
        <title>The genome sequence of the most widely cultivated cacao type and its use to identify candidate genes regulating pod color.</title>
        <authorList>
            <person name="Motamayor J.C."/>
            <person name="Mockaitis K."/>
            <person name="Schmutz J."/>
            <person name="Haiminen N."/>
            <person name="Iii D.L."/>
            <person name="Cornejo O."/>
            <person name="Findley S.D."/>
            <person name="Zheng P."/>
            <person name="Utro F."/>
            <person name="Royaert S."/>
            <person name="Saski C."/>
            <person name="Jenkins J."/>
            <person name="Podicheti R."/>
            <person name="Zhao M."/>
            <person name="Scheffler B.E."/>
            <person name="Stack J.C."/>
            <person name="Feltus F.A."/>
            <person name="Mustiga G.M."/>
            <person name="Amores F."/>
            <person name="Phillips W."/>
            <person name="Marelli J.P."/>
            <person name="May G.D."/>
            <person name="Shapiro H."/>
            <person name="Ma J."/>
            <person name="Bustamante C.D."/>
            <person name="Schnell R.J."/>
            <person name="Main D."/>
            <person name="Gilbert D."/>
            <person name="Parida L."/>
            <person name="Kuhn D.N."/>
        </authorList>
    </citation>
    <scope>NUCLEOTIDE SEQUENCE [LARGE SCALE GENOMIC DNA]</scope>
    <source>
        <strain evidence="10">cv. Matina 1-6</strain>
    </source>
</reference>
<evidence type="ECO:0000259" key="6">
    <source>
        <dbReference type="Pfam" id="PF00931"/>
    </source>
</evidence>
<dbReference type="Gramene" id="EOY12363">
    <property type="protein sequence ID" value="EOY12363"/>
    <property type="gene ID" value="TCM_030887"/>
</dbReference>
<dbReference type="InParanoid" id="A0A061F657"/>
<protein>
    <submittedName>
        <fullName evidence="9">LRR and NB-ARC domains-containing disease resistance-like protein</fullName>
    </submittedName>
</protein>
<dbReference type="GO" id="GO:0006952">
    <property type="term" value="P:defense response"/>
    <property type="evidence" value="ECO:0007669"/>
    <property type="project" value="UniProtKB-KW"/>
</dbReference>
<dbReference type="SUPFAM" id="SSF52058">
    <property type="entry name" value="L domain-like"/>
    <property type="match status" value="1"/>
</dbReference>
<evidence type="ECO:0000256" key="5">
    <source>
        <dbReference type="SAM" id="Coils"/>
    </source>
</evidence>
<feature type="domain" description="Disease resistance protein At4g27190-like leucine-rich repeats" evidence="7">
    <location>
        <begin position="484"/>
        <end position="595"/>
    </location>
</feature>
<dbReference type="InterPro" id="IPR057135">
    <property type="entry name" value="At4g27190-like_LRR"/>
</dbReference>
<evidence type="ECO:0000313" key="10">
    <source>
        <dbReference type="Proteomes" id="UP000026915"/>
    </source>
</evidence>
<keyword evidence="4" id="KW-0611">Plant defense</keyword>
<organism evidence="9 10">
    <name type="scientific">Theobroma cacao</name>
    <name type="common">Cacao</name>
    <name type="synonym">Cocoa</name>
    <dbReference type="NCBI Taxonomy" id="3641"/>
    <lineage>
        <taxon>Eukaryota</taxon>
        <taxon>Viridiplantae</taxon>
        <taxon>Streptophyta</taxon>
        <taxon>Embryophyta</taxon>
        <taxon>Tracheophyta</taxon>
        <taxon>Spermatophyta</taxon>
        <taxon>Magnoliopsida</taxon>
        <taxon>eudicotyledons</taxon>
        <taxon>Gunneridae</taxon>
        <taxon>Pentapetalae</taxon>
        <taxon>rosids</taxon>
        <taxon>malvids</taxon>
        <taxon>Malvales</taxon>
        <taxon>Malvaceae</taxon>
        <taxon>Byttnerioideae</taxon>
        <taxon>Theobroma</taxon>
    </lineage>
</organism>
<dbReference type="Proteomes" id="UP000026915">
    <property type="component" value="Chromosome 7"/>
</dbReference>
<keyword evidence="2" id="KW-0433">Leucine-rich repeat</keyword>
<dbReference type="GO" id="GO:0043531">
    <property type="term" value="F:ADP binding"/>
    <property type="evidence" value="ECO:0007669"/>
    <property type="project" value="InterPro"/>
</dbReference>
<proteinExistence type="inferred from homology"/>
<dbReference type="HOGENOM" id="CLU_431120_0_0_1"/>
<dbReference type="OMA" id="MHNVIEE"/>
<evidence type="ECO:0000313" key="9">
    <source>
        <dbReference type="EMBL" id="EOY12363.1"/>
    </source>
</evidence>
<dbReference type="Gene3D" id="3.80.10.10">
    <property type="entry name" value="Ribonuclease Inhibitor"/>
    <property type="match status" value="1"/>
</dbReference>
<dbReference type="Pfam" id="PF23247">
    <property type="entry name" value="LRR_RPS2"/>
    <property type="match status" value="1"/>
</dbReference>
<accession>A0A061F657</accession>
<dbReference type="InterPro" id="IPR002182">
    <property type="entry name" value="NB-ARC"/>
</dbReference>
<evidence type="ECO:0000259" key="8">
    <source>
        <dbReference type="Pfam" id="PF23559"/>
    </source>
</evidence>
<feature type="domain" description="NB-ARC" evidence="6">
    <location>
        <begin position="134"/>
        <end position="203"/>
    </location>
</feature>
<dbReference type="Pfam" id="PF23559">
    <property type="entry name" value="WHD_DRP"/>
    <property type="match status" value="1"/>
</dbReference>
<keyword evidence="10" id="KW-1185">Reference proteome</keyword>
<dbReference type="SUPFAM" id="SSF52540">
    <property type="entry name" value="P-loop containing nucleoside triphosphate hydrolases"/>
    <property type="match status" value="1"/>
</dbReference>
<feature type="domain" description="Disease resistance protein winged helix" evidence="8">
    <location>
        <begin position="241"/>
        <end position="312"/>
    </location>
</feature>
<evidence type="ECO:0000256" key="1">
    <source>
        <dbReference type="ARBA" id="ARBA00008894"/>
    </source>
</evidence>
<dbReference type="InterPro" id="IPR050905">
    <property type="entry name" value="Plant_NBS-LRR"/>
</dbReference>
<dbReference type="InterPro" id="IPR032675">
    <property type="entry name" value="LRR_dom_sf"/>
</dbReference>